<name>A0A1I0NU20_9RHOB</name>
<dbReference type="AlphaFoldDB" id="A0A1I0NU20"/>
<proteinExistence type="predicted"/>
<dbReference type="GO" id="GO:0016887">
    <property type="term" value="F:ATP hydrolysis activity"/>
    <property type="evidence" value="ECO:0007669"/>
    <property type="project" value="InterPro"/>
</dbReference>
<gene>
    <name evidence="3" type="ORF">SAMN05444851_1101</name>
</gene>
<dbReference type="STRING" id="1173584.SAMN05444851_1101"/>
<organism evidence="3 4">
    <name type="scientific">Aliiroseovarius sediminilitoris</name>
    <dbReference type="NCBI Taxonomy" id="1173584"/>
    <lineage>
        <taxon>Bacteria</taxon>
        <taxon>Pseudomonadati</taxon>
        <taxon>Pseudomonadota</taxon>
        <taxon>Alphaproteobacteria</taxon>
        <taxon>Rhodobacterales</taxon>
        <taxon>Paracoccaceae</taxon>
        <taxon>Aliiroseovarius</taxon>
    </lineage>
</organism>
<sequence length="615" mass="69723">MRLKSVWISEYKNLRDFTLTFDGDSFLDIFVGKNGTGKSNFFEALVEIFNFVFASTKRRSEISFDFDLFYEIDGDDVRVCCEGGQLQVNGANRSKIADALTPDNVIIYYSGHSDKITSTVDQYSRAYARRNRKWTGEEAREFISIGAEYKEMLLSILLMQPDDCAARRYICQKLGIEVTSETVTLRLSPPRFKHSDVEVGDVASFLWGAKGQSLVFVERLLNCVRGEFTRDSIYDRGQDRYTIRINLELFREEFAEASSSDLFRQFDNLKTLGMFEGLSIPIGLGDGRPILVGDFSDGQFQSIYIFAITEFFKDRNCITLLDEPDSFLHPEWQFSFLKQVEDIAATEAAQTNHVLLSSHSASTIVEANEPQIRLFEIADGNVSAVQRDKAAVVQSLSAGLITFSEREARLNIYHNLKNTNGPVLMVEGVTDEIIFETAWRKLYGAEVNRPFEILSAFSCTTLGRLMRSNEFYHDNQGRTIFALYDWDEAYNEWNMNHSQVVQNDVSRCLVKKRNGVDGYNLMLPVSEEHSCYGQVVNAATGEHYKSKSSFPMELLFRDAPGVGAHFEIDPTRPGDCQRFKGDKATFAKEIVPGLPPVAFEPARPVFDFILHTIGQ</sequence>
<dbReference type="Gene3D" id="3.40.50.300">
    <property type="entry name" value="P-loop containing nucleotide triphosphate hydrolases"/>
    <property type="match status" value="1"/>
</dbReference>
<dbReference type="OrthoDB" id="9789856at2"/>
<dbReference type="Pfam" id="PF13304">
    <property type="entry name" value="AAA_21"/>
    <property type="match status" value="1"/>
</dbReference>
<dbReference type="GO" id="GO:0005524">
    <property type="term" value="F:ATP binding"/>
    <property type="evidence" value="ECO:0007669"/>
    <property type="project" value="InterPro"/>
</dbReference>
<evidence type="ECO:0000259" key="1">
    <source>
        <dbReference type="Pfam" id="PF13175"/>
    </source>
</evidence>
<feature type="domain" description="ATPase AAA-type core" evidence="2">
    <location>
        <begin position="258"/>
        <end position="362"/>
    </location>
</feature>
<reference evidence="3 4" key="1">
    <citation type="submission" date="2016-10" db="EMBL/GenBank/DDBJ databases">
        <authorList>
            <person name="de Groot N.N."/>
        </authorList>
    </citation>
    <scope>NUCLEOTIDE SEQUENCE [LARGE SCALE GENOMIC DNA]</scope>
    <source>
        <strain evidence="3 4">DSM 29439</strain>
    </source>
</reference>
<dbReference type="InterPro" id="IPR051396">
    <property type="entry name" value="Bact_Antivir_Def_Nuclease"/>
</dbReference>
<evidence type="ECO:0000313" key="3">
    <source>
        <dbReference type="EMBL" id="SEW05180.1"/>
    </source>
</evidence>
<dbReference type="InterPro" id="IPR003959">
    <property type="entry name" value="ATPase_AAA_core"/>
</dbReference>
<accession>A0A1I0NU20</accession>
<keyword evidence="4" id="KW-1185">Reference proteome</keyword>
<dbReference type="RefSeq" id="WP_091428962.1">
    <property type="nucleotide sequence ID" value="NZ_FOJB01000001.1"/>
</dbReference>
<protein>
    <submittedName>
        <fullName evidence="3">AAA ATPase domain-containing protein</fullName>
    </submittedName>
</protein>
<dbReference type="PANTHER" id="PTHR43581:SF4">
    <property type="entry name" value="ATP_GTP PHOSPHATASE"/>
    <property type="match status" value="1"/>
</dbReference>
<feature type="domain" description="Endonuclease GajA/Old nuclease/RecF-like AAA" evidence="1">
    <location>
        <begin position="1"/>
        <end position="80"/>
    </location>
</feature>
<evidence type="ECO:0000313" key="4">
    <source>
        <dbReference type="Proteomes" id="UP000199650"/>
    </source>
</evidence>
<dbReference type="InterPro" id="IPR027417">
    <property type="entry name" value="P-loop_NTPase"/>
</dbReference>
<dbReference type="Pfam" id="PF13175">
    <property type="entry name" value="AAA_15"/>
    <property type="match status" value="1"/>
</dbReference>
<dbReference type="EMBL" id="FOJB01000001">
    <property type="protein sequence ID" value="SEW05180.1"/>
    <property type="molecule type" value="Genomic_DNA"/>
</dbReference>
<dbReference type="InterPro" id="IPR041685">
    <property type="entry name" value="AAA_GajA/Old/RecF-like"/>
</dbReference>
<evidence type="ECO:0000259" key="2">
    <source>
        <dbReference type="Pfam" id="PF13304"/>
    </source>
</evidence>
<dbReference type="PANTHER" id="PTHR43581">
    <property type="entry name" value="ATP/GTP PHOSPHATASE"/>
    <property type="match status" value="1"/>
</dbReference>
<dbReference type="SUPFAM" id="SSF52540">
    <property type="entry name" value="P-loop containing nucleoside triphosphate hydrolases"/>
    <property type="match status" value="1"/>
</dbReference>
<dbReference type="Proteomes" id="UP000199650">
    <property type="component" value="Unassembled WGS sequence"/>
</dbReference>